<comment type="caution">
    <text evidence="1">Lacks conserved residue(s) required for the propagation of feature annotation.</text>
</comment>
<dbReference type="EMBL" id="CAJNOR010003151">
    <property type="protein sequence ID" value="CAF1382908.1"/>
    <property type="molecule type" value="Genomic_DNA"/>
</dbReference>
<evidence type="ECO:0000256" key="1">
    <source>
        <dbReference type="PROSITE-ProRule" id="PRU00152"/>
    </source>
</evidence>
<evidence type="ECO:0000313" key="4">
    <source>
        <dbReference type="EMBL" id="CAF1382908.1"/>
    </source>
</evidence>
<dbReference type="InterPro" id="IPR001024">
    <property type="entry name" value="PLAT/LH2_dom"/>
</dbReference>
<feature type="domain" description="PLAT" evidence="2">
    <location>
        <begin position="1"/>
        <end position="66"/>
    </location>
</feature>
<organism evidence="3 5">
    <name type="scientific">Adineta ricciae</name>
    <name type="common">Rotifer</name>
    <dbReference type="NCBI Taxonomy" id="249248"/>
    <lineage>
        <taxon>Eukaryota</taxon>
        <taxon>Metazoa</taxon>
        <taxon>Spiralia</taxon>
        <taxon>Gnathifera</taxon>
        <taxon>Rotifera</taxon>
        <taxon>Eurotatoria</taxon>
        <taxon>Bdelloidea</taxon>
        <taxon>Adinetida</taxon>
        <taxon>Adinetidae</taxon>
        <taxon>Adineta</taxon>
    </lineage>
</organism>
<protein>
    <recommendedName>
        <fullName evidence="2">PLAT domain-containing protein</fullName>
    </recommendedName>
</protein>
<gene>
    <name evidence="4" type="ORF">XAT740_LOCUS33175</name>
    <name evidence="3" type="ORF">XAT740_LOCUS4693</name>
</gene>
<dbReference type="Pfam" id="PF01477">
    <property type="entry name" value="PLAT"/>
    <property type="match status" value="1"/>
</dbReference>
<evidence type="ECO:0000259" key="2">
    <source>
        <dbReference type="PROSITE" id="PS50095"/>
    </source>
</evidence>
<comment type="caution">
    <text evidence="3">The sequence shown here is derived from an EMBL/GenBank/DDBJ whole genome shotgun (WGS) entry which is preliminary data.</text>
</comment>
<dbReference type="InterPro" id="IPR036392">
    <property type="entry name" value="PLAT/LH2_dom_sf"/>
</dbReference>
<evidence type="ECO:0000313" key="5">
    <source>
        <dbReference type="Proteomes" id="UP000663828"/>
    </source>
</evidence>
<dbReference type="PANTHER" id="PTHR10877">
    <property type="entry name" value="POLYCYSTIN FAMILY MEMBER"/>
    <property type="match status" value="1"/>
</dbReference>
<dbReference type="Gene3D" id="2.60.60.20">
    <property type="entry name" value="PLAT/LH2 domain"/>
    <property type="match status" value="1"/>
</dbReference>
<name>A0A813V611_ADIRI</name>
<evidence type="ECO:0000313" key="3">
    <source>
        <dbReference type="EMBL" id="CAF0835659.1"/>
    </source>
</evidence>
<dbReference type="GO" id="GO:0016020">
    <property type="term" value="C:membrane"/>
    <property type="evidence" value="ECO:0007669"/>
    <property type="project" value="TreeGrafter"/>
</dbReference>
<dbReference type="PROSITE" id="PS50095">
    <property type="entry name" value="PLAT"/>
    <property type="match status" value="1"/>
</dbReference>
<accession>A0A813V611</accession>
<reference evidence="3" key="1">
    <citation type="submission" date="2021-02" db="EMBL/GenBank/DDBJ databases">
        <authorList>
            <person name="Nowell W R."/>
        </authorList>
    </citation>
    <scope>NUCLEOTIDE SEQUENCE</scope>
</reference>
<proteinExistence type="predicted"/>
<dbReference type="PANTHER" id="PTHR10877:SF194">
    <property type="entry name" value="LOCATION OF VULVA DEFECTIVE 1"/>
    <property type="match status" value="1"/>
</dbReference>
<keyword evidence="5" id="KW-1185">Reference proteome</keyword>
<sequence length="160" mass="18272">MSVEVPLGPLLYLRVWHDNSGIKTKASWYLNMINVLDLQTGEKNYFICDNWLAVEKGDGLVDRVVPLATAKELKSFAHLFTQSVKKKFSDGHLWFSVFSRPVRSNFTRLQRISCCISLLFCTMISNAMFYRQDTQATANKAGVLMKIGPIEFTLTQLWIS</sequence>
<feature type="non-terminal residue" evidence="3">
    <location>
        <position position="160"/>
    </location>
</feature>
<dbReference type="SUPFAM" id="SSF49723">
    <property type="entry name" value="Lipase/lipooxygenase domain (PLAT/LH2 domain)"/>
    <property type="match status" value="1"/>
</dbReference>
<dbReference type="EMBL" id="CAJNOR010000195">
    <property type="protein sequence ID" value="CAF0835659.1"/>
    <property type="molecule type" value="Genomic_DNA"/>
</dbReference>
<dbReference type="AlphaFoldDB" id="A0A813V611"/>
<dbReference type="InterPro" id="IPR051223">
    <property type="entry name" value="Polycystin"/>
</dbReference>
<dbReference type="Proteomes" id="UP000663828">
    <property type="component" value="Unassembled WGS sequence"/>
</dbReference>
<dbReference type="GO" id="GO:0005262">
    <property type="term" value="F:calcium channel activity"/>
    <property type="evidence" value="ECO:0007669"/>
    <property type="project" value="TreeGrafter"/>
</dbReference>
<dbReference type="GO" id="GO:0050982">
    <property type="term" value="P:detection of mechanical stimulus"/>
    <property type="evidence" value="ECO:0007669"/>
    <property type="project" value="TreeGrafter"/>
</dbReference>